<keyword evidence="2" id="KW-1185">Reference proteome</keyword>
<comment type="caution">
    <text evidence="1">The sequence shown here is derived from an EMBL/GenBank/DDBJ whole genome shotgun (WGS) entry which is preliminary data.</text>
</comment>
<evidence type="ECO:0000313" key="1">
    <source>
        <dbReference type="EMBL" id="KAK0616969.1"/>
    </source>
</evidence>
<sequence>MAPKSDHNNTHLAVLNGHVYLAPLLISTTARPRKGRPATRLIPRGVSSRFPSSIFLFSNQPS</sequence>
<dbReference type="EMBL" id="JAULSU010000005">
    <property type="protein sequence ID" value="KAK0616969.1"/>
    <property type="molecule type" value="Genomic_DNA"/>
</dbReference>
<dbReference type="Proteomes" id="UP001175000">
    <property type="component" value="Unassembled WGS sequence"/>
</dbReference>
<reference evidence="1" key="1">
    <citation type="submission" date="2023-06" db="EMBL/GenBank/DDBJ databases">
        <title>Genome-scale phylogeny and comparative genomics of the fungal order Sordariales.</title>
        <authorList>
            <consortium name="Lawrence Berkeley National Laboratory"/>
            <person name="Hensen N."/>
            <person name="Bonometti L."/>
            <person name="Westerberg I."/>
            <person name="Brannstrom I.O."/>
            <person name="Guillou S."/>
            <person name="Cros-Aarteil S."/>
            <person name="Calhoun S."/>
            <person name="Haridas S."/>
            <person name="Kuo A."/>
            <person name="Mondo S."/>
            <person name="Pangilinan J."/>
            <person name="Riley R."/>
            <person name="Labutti K."/>
            <person name="Andreopoulos B."/>
            <person name="Lipzen A."/>
            <person name="Chen C."/>
            <person name="Yanf M."/>
            <person name="Daum C."/>
            <person name="Ng V."/>
            <person name="Clum A."/>
            <person name="Steindorff A."/>
            <person name="Ohm R."/>
            <person name="Martin F."/>
            <person name="Silar P."/>
            <person name="Natvig D."/>
            <person name="Lalanne C."/>
            <person name="Gautier V."/>
            <person name="Ament-Velasquez S.L."/>
            <person name="Kruys A."/>
            <person name="Hutchinson M.I."/>
            <person name="Powell A.J."/>
            <person name="Barry K."/>
            <person name="Miller A.N."/>
            <person name="Grigoriev I.V."/>
            <person name="Debuchy R."/>
            <person name="Gladieux P."/>
            <person name="Thoren M.H."/>
            <person name="Johannesson H."/>
        </authorList>
    </citation>
    <scope>NUCLEOTIDE SEQUENCE</scope>
    <source>
        <strain evidence="1">CBS 606.72</strain>
    </source>
</reference>
<organism evidence="1 2">
    <name type="scientific">Immersiella caudata</name>
    <dbReference type="NCBI Taxonomy" id="314043"/>
    <lineage>
        <taxon>Eukaryota</taxon>
        <taxon>Fungi</taxon>
        <taxon>Dikarya</taxon>
        <taxon>Ascomycota</taxon>
        <taxon>Pezizomycotina</taxon>
        <taxon>Sordariomycetes</taxon>
        <taxon>Sordariomycetidae</taxon>
        <taxon>Sordariales</taxon>
        <taxon>Lasiosphaeriaceae</taxon>
        <taxon>Immersiella</taxon>
    </lineage>
</organism>
<proteinExistence type="predicted"/>
<accession>A0AA40BX93</accession>
<gene>
    <name evidence="1" type="ORF">B0T14DRAFT_524097</name>
</gene>
<name>A0AA40BX93_9PEZI</name>
<evidence type="ECO:0000313" key="2">
    <source>
        <dbReference type="Proteomes" id="UP001175000"/>
    </source>
</evidence>
<protein>
    <submittedName>
        <fullName evidence="1">Uncharacterized protein</fullName>
    </submittedName>
</protein>
<dbReference type="AlphaFoldDB" id="A0AA40BX93"/>